<dbReference type="GO" id="GO:0019898">
    <property type="term" value="C:extrinsic component of membrane"/>
    <property type="evidence" value="ECO:0007669"/>
    <property type="project" value="InterPro"/>
</dbReference>
<dbReference type="EMBL" id="QBML01000016">
    <property type="protein sequence ID" value="PZO39835.1"/>
    <property type="molecule type" value="Genomic_DNA"/>
</dbReference>
<protein>
    <submittedName>
        <fullName evidence="7">Photosystem II oxygen evolving complex protein PsbU</fullName>
    </submittedName>
</protein>
<evidence type="ECO:0000256" key="4">
    <source>
        <dbReference type="ARBA" id="ARBA00023078"/>
    </source>
</evidence>
<evidence type="ECO:0000313" key="8">
    <source>
        <dbReference type="Proteomes" id="UP000249467"/>
    </source>
</evidence>
<comment type="similarity">
    <text evidence="2">Belongs to the PsbU family.</text>
</comment>
<evidence type="ECO:0000256" key="6">
    <source>
        <dbReference type="ARBA" id="ARBA00023276"/>
    </source>
</evidence>
<name>A0A2W4XYT2_9CYAN</name>
<evidence type="ECO:0000256" key="2">
    <source>
        <dbReference type="ARBA" id="ARBA00010827"/>
    </source>
</evidence>
<dbReference type="GO" id="GO:0009654">
    <property type="term" value="C:photosystem II oxygen evolving complex"/>
    <property type="evidence" value="ECO:0007669"/>
    <property type="project" value="InterPro"/>
</dbReference>
<evidence type="ECO:0000256" key="1">
    <source>
        <dbReference type="ARBA" id="ARBA00004170"/>
    </source>
</evidence>
<dbReference type="SUPFAM" id="SSF81585">
    <property type="entry name" value="PsbU/PolX domain-like"/>
    <property type="match status" value="1"/>
</dbReference>
<dbReference type="Proteomes" id="UP000249467">
    <property type="component" value="Unassembled WGS sequence"/>
</dbReference>
<dbReference type="NCBIfam" id="NF002708">
    <property type="entry name" value="PRK02515.1"/>
    <property type="match status" value="1"/>
</dbReference>
<keyword evidence="6" id="KW-0602">Photosynthesis</keyword>
<dbReference type="AlphaFoldDB" id="A0A2W4XYT2"/>
<evidence type="ECO:0000256" key="3">
    <source>
        <dbReference type="ARBA" id="ARBA00022982"/>
    </source>
</evidence>
<keyword evidence="3" id="KW-0249">Electron transport</keyword>
<evidence type="ECO:0000256" key="5">
    <source>
        <dbReference type="ARBA" id="ARBA00023136"/>
    </source>
</evidence>
<keyword evidence="3" id="KW-0813">Transport</keyword>
<reference evidence="7 8" key="1">
    <citation type="submission" date="2018-04" db="EMBL/GenBank/DDBJ databases">
        <authorList>
            <person name="Go L.Y."/>
            <person name="Mitchell J.A."/>
        </authorList>
    </citation>
    <scope>NUCLEOTIDE SEQUENCE [LARGE SCALE GENOMIC DNA]</scope>
    <source>
        <strain evidence="7">ULC066bin1</strain>
    </source>
</reference>
<accession>A0A2W4XYT2</accession>
<proteinExistence type="inferred from homology"/>
<dbReference type="GO" id="GO:0015979">
    <property type="term" value="P:photosynthesis"/>
    <property type="evidence" value="ECO:0007669"/>
    <property type="project" value="InterPro"/>
</dbReference>
<dbReference type="Gene3D" id="1.10.150.320">
    <property type="entry name" value="Photosystem II 12 kDa extrinsic protein"/>
    <property type="match status" value="1"/>
</dbReference>
<reference evidence="7 8" key="2">
    <citation type="submission" date="2018-06" db="EMBL/GenBank/DDBJ databases">
        <title>Metagenomic assembly of (sub)arctic Cyanobacteria and their associated microbiome from non-axenic cultures.</title>
        <authorList>
            <person name="Baurain D."/>
        </authorList>
    </citation>
    <scope>NUCLEOTIDE SEQUENCE [LARGE SCALE GENOMIC DNA]</scope>
    <source>
        <strain evidence="7">ULC066bin1</strain>
    </source>
</reference>
<keyword evidence="6" id="KW-0604">Photosystem II</keyword>
<comment type="caution">
    <text evidence="7">The sequence shown here is derived from an EMBL/GenBank/DDBJ whole genome shotgun (WGS) entry which is preliminary data.</text>
</comment>
<organism evidence="7 8">
    <name type="scientific">Pseudanabaena frigida</name>
    <dbReference type="NCBI Taxonomy" id="945775"/>
    <lineage>
        <taxon>Bacteria</taxon>
        <taxon>Bacillati</taxon>
        <taxon>Cyanobacteriota</taxon>
        <taxon>Cyanophyceae</taxon>
        <taxon>Pseudanabaenales</taxon>
        <taxon>Pseudanabaenaceae</taxon>
        <taxon>Pseudanabaena</taxon>
    </lineage>
</organism>
<dbReference type="InterPro" id="IPR010527">
    <property type="entry name" value="PSII_PsbU"/>
</dbReference>
<dbReference type="Pfam" id="PF06514">
    <property type="entry name" value="PsbU"/>
    <property type="match status" value="1"/>
</dbReference>
<keyword evidence="4" id="KW-0793">Thylakoid</keyword>
<dbReference type="GO" id="GO:0042549">
    <property type="term" value="P:photosystem II stabilization"/>
    <property type="evidence" value="ECO:0007669"/>
    <property type="project" value="InterPro"/>
</dbReference>
<comment type="subcellular location">
    <subcellularLocation>
        <location evidence="1">Membrane</location>
        <topology evidence="1">Peripheral membrane protein</topology>
    </subcellularLocation>
</comment>
<keyword evidence="5" id="KW-0472">Membrane</keyword>
<gene>
    <name evidence="7" type="ORF">DCF19_13160</name>
</gene>
<sequence>MKALIRFSVLLVAIASIWTTGFLGSFGNNAALANELPPTNFYTQDLSKIDLNNANINAFRQVRGAYPTLGRIIIENAPYQSFDDVLNIAGLSEAQKELLKENADKFSLKKPDESLGRERINNANYRL</sequence>
<evidence type="ECO:0000313" key="7">
    <source>
        <dbReference type="EMBL" id="PZO39835.1"/>
    </source>
</evidence>